<feature type="domain" description="NAD(P)-binding" evidence="2">
    <location>
        <begin position="7"/>
        <end position="101"/>
    </location>
</feature>
<comment type="caution">
    <text evidence="3">The sequence shown here is derived from an EMBL/GenBank/DDBJ whole genome shotgun (WGS) entry which is preliminary data.</text>
</comment>
<accession>A0A829PU79</accession>
<dbReference type="GO" id="GO:0016646">
    <property type="term" value="F:oxidoreductase activity, acting on the CH-NH group of donors, NAD or NADP as acceptor"/>
    <property type="evidence" value="ECO:0007669"/>
    <property type="project" value="TreeGrafter"/>
</dbReference>
<dbReference type="EMBL" id="JAOX01000001">
    <property type="protein sequence ID" value="ETZ90796.1"/>
    <property type="molecule type" value="Genomic_DNA"/>
</dbReference>
<evidence type="ECO:0000259" key="2">
    <source>
        <dbReference type="Pfam" id="PF13460"/>
    </source>
</evidence>
<dbReference type="Gene3D" id="3.40.50.720">
    <property type="entry name" value="NAD(P)-binding Rossmann-like Domain"/>
    <property type="match status" value="1"/>
</dbReference>
<sequence length="207" mass="22155">MKIAIFGATGMVGSRIAAELRSRGHQVTGYSRRGSDSTRAGTLTDGALVATVAAGHDAVVSAIGPSRSGEPHSEFIEAITAAAANLHGTRLFVVGGAGTLRVNGVRLVDSPNSPSHTAPKRWLTPRRSTHLSRLRRTWTGSTFPRRRSSSRENARVHTALQATPRPGRASRPRIMRSRSLTNSSTRHTAVSVLRSPIDAVHERTTLS</sequence>
<evidence type="ECO:0000313" key="3">
    <source>
        <dbReference type="EMBL" id="ETZ90796.1"/>
    </source>
</evidence>
<gene>
    <name evidence="3" type="ORF">L829_4382</name>
</gene>
<dbReference type="AlphaFoldDB" id="A0A829PU79"/>
<organism evidence="3 4">
    <name type="scientific">Mycobacteroides abscessus MAB_030201_1075</name>
    <dbReference type="NCBI Taxonomy" id="1335410"/>
    <lineage>
        <taxon>Bacteria</taxon>
        <taxon>Bacillati</taxon>
        <taxon>Actinomycetota</taxon>
        <taxon>Actinomycetes</taxon>
        <taxon>Mycobacteriales</taxon>
        <taxon>Mycobacteriaceae</taxon>
        <taxon>Mycobacteroides</taxon>
        <taxon>Mycobacteroides abscessus</taxon>
    </lineage>
</organism>
<dbReference type="InterPro" id="IPR051606">
    <property type="entry name" value="Polyketide_Oxido-like"/>
</dbReference>
<dbReference type="PANTHER" id="PTHR43355">
    <property type="entry name" value="FLAVIN REDUCTASE (NADPH)"/>
    <property type="match status" value="1"/>
</dbReference>
<evidence type="ECO:0000256" key="1">
    <source>
        <dbReference type="SAM" id="MobiDB-lite"/>
    </source>
</evidence>
<dbReference type="Pfam" id="PF13460">
    <property type="entry name" value="NAD_binding_10"/>
    <property type="match status" value="1"/>
</dbReference>
<dbReference type="InterPro" id="IPR036291">
    <property type="entry name" value="NAD(P)-bd_dom_sf"/>
</dbReference>
<feature type="region of interest" description="Disordered" evidence="1">
    <location>
        <begin position="140"/>
        <end position="188"/>
    </location>
</feature>
<dbReference type="SUPFAM" id="SSF51735">
    <property type="entry name" value="NAD(P)-binding Rossmann-fold domains"/>
    <property type="match status" value="1"/>
</dbReference>
<dbReference type="InterPro" id="IPR016040">
    <property type="entry name" value="NAD(P)-bd_dom"/>
</dbReference>
<name>A0A829PU79_9MYCO</name>
<dbReference type="PANTHER" id="PTHR43355:SF2">
    <property type="entry name" value="FLAVIN REDUCTASE (NADPH)"/>
    <property type="match status" value="1"/>
</dbReference>
<dbReference type="Proteomes" id="UP000019854">
    <property type="component" value="Unassembled WGS sequence"/>
</dbReference>
<evidence type="ECO:0000313" key="4">
    <source>
        <dbReference type="Proteomes" id="UP000019854"/>
    </source>
</evidence>
<reference evidence="3 4" key="1">
    <citation type="submission" date="2014-01" db="EMBL/GenBank/DDBJ databases">
        <authorList>
            <person name="Zelazny A."/>
            <person name="Olivier K."/>
            <person name="Sampaio E.P."/>
            <person name="Holland S.M."/>
            <person name="Tallon L.J."/>
            <person name="Sadzewicz L.K."/>
            <person name="Sengamalay N."/>
            <person name="Fraser C.M."/>
            <person name="Hine E."/>
            <person name="Shefchek K.A."/>
            <person name="Das S.P."/>
            <person name="Shallom S.J."/>
            <person name="Agrawal S."/>
            <person name="Tettelin H."/>
        </authorList>
    </citation>
    <scope>NUCLEOTIDE SEQUENCE [LARGE SCALE GENOMIC DNA]</scope>
    <source>
        <strain evidence="3 4">MAB_030201_1075</strain>
    </source>
</reference>
<protein>
    <submittedName>
        <fullName evidence="3">NAD dependent epimerase/dehydratase family protein</fullName>
    </submittedName>
</protein>
<proteinExistence type="predicted"/>
<feature type="compositionally biased region" description="Polar residues" evidence="1">
    <location>
        <begin position="178"/>
        <end position="188"/>
    </location>
</feature>